<proteinExistence type="predicted"/>
<name>A0ACB8CJN2_DERSI</name>
<dbReference type="Proteomes" id="UP000821865">
    <property type="component" value="Chromosome 6"/>
</dbReference>
<comment type="caution">
    <text evidence="1">The sequence shown here is derived from an EMBL/GenBank/DDBJ whole genome shotgun (WGS) entry which is preliminary data.</text>
</comment>
<keyword evidence="2" id="KW-1185">Reference proteome</keyword>
<organism evidence="1 2">
    <name type="scientific">Dermacentor silvarum</name>
    <name type="common">Tick</name>
    <dbReference type="NCBI Taxonomy" id="543639"/>
    <lineage>
        <taxon>Eukaryota</taxon>
        <taxon>Metazoa</taxon>
        <taxon>Ecdysozoa</taxon>
        <taxon>Arthropoda</taxon>
        <taxon>Chelicerata</taxon>
        <taxon>Arachnida</taxon>
        <taxon>Acari</taxon>
        <taxon>Parasitiformes</taxon>
        <taxon>Ixodida</taxon>
        <taxon>Ixodoidea</taxon>
        <taxon>Ixodidae</taxon>
        <taxon>Rhipicephalinae</taxon>
        <taxon>Dermacentor</taxon>
    </lineage>
</organism>
<evidence type="ECO:0000313" key="1">
    <source>
        <dbReference type="EMBL" id="KAH7945166.1"/>
    </source>
</evidence>
<reference evidence="1" key="1">
    <citation type="submission" date="2020-05" db="EMBL/GenBank/DDBJ databases">
        <title>Large-scale comparative analyses of tick genomes elucidate their genetic diversity and vector capacities.</title>
        <authorList>
            <person name="Jia N."/>
            <person name="Wang J."/>
            <person name="Shi W."/>
            <person name="Du L."/>
            <person name="Sun Y."/>
            <person name="Zhan W."/>
            <person name="Jiang J."/>
            <person name="Wang Q."/>
            <person name="Zhang B."/>
            <person name="Ji P."/>
            <person name="Sakyi L.B."/>
            <person name="Cui X."/>
            <person name="Yuan T."/>
            <person name="Jiang B."/>
            <person name="Yang W."/>
            <person name="Lam T.T.-Y."/>
            <person name="Chang Q."/>
            <person name="Ding S."/>
            <person name="Wang X."/>
            <person name="Zhu J."/>
            <person name="Ruan X."/>
            <person name="Zhao L."/>
            <person name="Wei J."/>
            <person name="Que T."/>
            <person name="Du C."/>
            <person name="Cheng J."/>
            <person name="Dai P."/>
            <person name="Han X."/>
            <person name="Huang E."/>
            <person name="Gao Y."/>
            <person name="Liu J."/>
            <person name="Shao H."/>
            <person name="Ye R."/>
            <person name="Li L."/>
            <person name="Wei W."/>
            <person name="Wang X."/>
            <person name="Wang C."/>
            <person name="Yang T."/>
            <person name="Huo Q."/>
            <person name="Li W."/>
            <person name="Guo W."/>
            <person name="Chen H."/>
            <person name="Zhou L."/>
            <person name="Ni X."/>
            <person name="Tian J."/>
            <person name="Zhou Y."/>
            <person name="Sheng Y."/>
            <person name="Liu T."/>
            <person name="Pan Y."/>
            <person name="Xia L."/>
            <person name="Li J."/>
            <person name="Zhao F."/>
            <person name="Cao W."/>
        </authorList>
    </citation>
    <scope>NUCLEOTIDE SEQUENCE</scope>
    <source>
        <strain evidence="1">Dsil-2018</strain>
    </source>
</reference>
<dbReference type="EMBL" id="CM023475">
    <property type="protein sequence ID" value="KAH7945166.1"/>
    <property type="molecule type" value="Genomic_DNA"/>
</dbReference>
<evidence type="ECO:0000313" key="2">
    <source>
        <dbReference type="Proteomes" id="UP000821865"/>
    </source>
</evidence>
<accession>A0ACB8CJN2</accession>
<protein>
    <submittedName>
        <fullName evidence="1">Uncharacterized protein</fullName>
    </submittedName>
</protein>
<gene>
    <name evidence="1" type="ORF">HPB49_007305</name>
</gene>
<sequence>MSTEGSPPLPPLEAGNVVRIKHRNWSRRAKVVKETAPRSYVVKTEDHGLLRRNRQHLLQTDENFDGEVSDVGNGNPHPDARQPDAPRRETECSDRHRGNITQGNPLGSHQAEPAHPGEDSKATSPETPGSPLAGLRRSGRQRSEPKRLQYGPFLPSS</sequence>